<accession>A0AAW0Z4P6</accession>
<dbReference type="Proteomes" id="UP001388673">
    <property type="component" value="Unassembled WGS sequence"/>
</dbReference>
<keyword evidence="4" id="KW-1185">Reference proteome</keyword>
<feature type="region of interest" description="Disordered" evidence="1">
    <location>
        <begin position="26"/>
        <end position="198"/>
    </location>
</feature>
<sequence>MPRVPYEQHRAQKAAAARAMWDRRHRQGSVVESETDAESLFSNTTYQTQTSSSIHSPYPRYAYSPHTKPHPLLAPTQRQRTFSSTSYASSSARQRSASPSASVSIQDGRGGRSPRFEVDKNGLGTSSSLPRRMSGNGNGTTASSSSGPGSGLGLNLDGGAGKTTRSDHLAPPSADTARMERRERRRRERVEKSTLLGGQYGSPLRTTIRWMSRNGWGRWSLPLGLVSVMLVKLGLVMMTNMGEGEKPLGGRWGSRGSADVVWAGSIVWWVTSEGSKGGRSWRSQVTGIMTILLAPVSLLDNPHRFAALATLLSLILLSSAKDYLASTIMLISLLLDPKSWPYTTAIAIYLSGRCLWLGSPSRTFHLIGLTVITGLAQPLACYGPTILGLRYPMADKLLPLVWSGWISKTIRSFMSQLDRVGLRPGLADVTLALCGRTTGWSLERLLQHKIKFVTLALSILPPATILLYSSYSLRLSSTSAHPQRTNPSHAPMLNLLPLVLFLIAIPSFILWGNTQDVVLPLMPLTLLMALRGGAARGAEGGGTEDEVWKVGTWLMNIGVSSLVPISATKVHVGMASVVTLLWRSIIGASSYTSAPIIIRHICQVVCPQRFVLSYLAPAENGIVRVVFALSWLWGMKKLIEGAWAMGGLSGANGSVSKAKSKMSKMS</sequence>
<evidence type="ECO:0000256" key="2">
    <source>
        <dbReference type="SAM" id="Phobius"/>
    </source>
</evidence>
<keyword evidence="2" id="KW-0812">Transmembrane</keyword>
<protein>
    <submittedName>
        <fullName evidence="3">Uncharacterized protein</fullName>
    </submittedName>
</protein>
<proteinExistence type="predicted"/>
<feature type="transmembrane region" description="Helical" evidence="2">
    <location>
        <begin position="219"/>
        <end position="238"/>
    </location>
</feature>
<feature type="transmembrane region" description="Helical" evidence="2">
    <location>
        <begin position="450"/>
        <end position="471"/>
    </location>
</feature>
<feature type="transmembrane region" description="Helical" evidence="2">
    <location>
        <begin position="366"/>
        <end position="389"/>
    </location>
</feature>
<name>A0AAW0Z4P6_9TREE</name>
<gene>
    <name evidence="3" type="ORF">IAR55_001080</name>
</gene>
<comment type="caution">
    <text evidence="3">The sequence shown here is derived from an EMBL/GenBank/DDBJ whole genome shotgun (WGS) entry which is preliminary data.</text>
</comment>
<dbReference type="RefSeq" id="XP_066805410.1">
    <property type="nucleotide sequence ID" value="XM_066944209.1"/>
</dbReference>
<feature type="compositionally biased region" description="Gly residues" evidence="1">
    <location>
        <begin position="148"/>
        <end position="161"/>
    </location>
</feature>
<keyword evidence="2" id="KW-0472">Membrane</keyword>
<dbReference type="EMBL" id="JBCAWK010000002">
    <property type="protein sequence ID" value="KAK8865931.1"/>
    <property type="molecule type" value="Genomic_DNA"/>
</dbReference>
<reference evidence="3 4" key="1">
    <citation type="journal article" date="2024" name="bioRxiv">
        <title>Comparative genomics of Cryptococcus and Kwoniella reveals pathogenesis evolution and contrasting karyotype dynamics via intercentromeric recombination or chromosome fusion.</title>
        <authorList>
            <person name="Coelho M.A."/>
            <person name="David-Palma M."/>
            <person name="Shea T."/>
            <person name="Bowers K."/>
            <person name="McGinley-Smith S."/>
            <person name="Mohammad A.W."/>
            <person name="Gnirke A."/>
            <person name="Yurkov A.M."/>
            <person name="Nowrousian M."/>
            <person name="Sun S."/>
            <person name="Cuomo C.A."/>
            <person name="Heitman J."/>
        </authorList>
    </citation>
    <scope>NUCLEOTIDE SEQUENCE [LARGE SCALE GENOMIC DNA]</scope>
    <source>
        <strain evidence="3 4">CBS 13917</strain>
    </source>
</reference>
<dbReference type="GeneID" id="92178339"/>
<feature type="compositionally biased region" description="Low complexity" evidence="1">
    <location>
        <begin position="42"/>
        <end position="53"/>
    </location>
</feature>
<feature type="transmembrane region" description="Helical" evidence="2">
    <location>
        <begin position="340"/>
        <end position="359"/>
    </location>
</feature>
<feature type="transmembrane region" description="Helical" evidence="2">
    <location>
        <begin position="492"/>
        <end position="511"/>
    </location>
</feature>
<evidence type="ECO:0000313" key="4">
    <source>
        <dbReference type="Proteomes" id="UP001388673"/>
    </source>
</evidence>
<dbReference type="AlphaFoldDB" id="A0AAW0Z4P6"/>
<organism evidence="3 4">
    <name type="scientific">Kwoniella newhampshirensis</name>
    <dbReference type="NCBI Taxonomy" id="1651941"/>
    <lineage>
        <taxon>Eukaryota</taxon>
        <taxon>Fungi</taxon>
        <taxon>Dikarya</taxon>
        <taxon>Basidiomycota</taxon>
        <taxon>Agaricomycotina</taxon>
        <taxon>Tremellomycetes</taxon>
        <taxon>Tremellales</taxon>
        <taxon>Cryptococcaceae</taxon>
        <taxon>Kwoniella</taxon>
    </lineage>
</organism>
<keyword evidence="2" id="KW-1133">Transmembrane helix</keyword>
<evidence type="ECO:0000313" key="3">
    <source>
        <dbReference type="EMBL" id="KAK8865931.1"/>
    </source>
</evidence>
<dbReference type="KEGG" id="kne:92178339"/>
<feature type="compositionally biased region" description="Low complexity" evidence="1">
    <location>
        <begin position="83"/>
        <end position="104"/>
    </location>
</feature>
<feature type="compositionally biased region" description="Basic and acidic residues" evidence="1">
    <location>
        <begin position="177"/>
        <end position="192"/>
    </location>
</feature>
<evidence type="ECO:0000256" key="1">
    <source>
        <dbReference type="SAM" id="MobiDB-lite"/>
    </source>
</evidence>